<proteinExistence type="predicted"/>
<comment type="caution">
    <text evidence="2">The sequence shown here is derived from an EMBL/GenBank/DDBJ whole genome shotgun (WGS) entry which is preliminary data.</text>
</comment>
<dbReference type="Gene3D" id="3.90.1410.10">
    <property type="entry name" value="set domain protein methyltransferase, domain 1"/>
    <property type="match status" value="1"/>
</dbReference>
<dbReference type="CDD" id="cd19177">
    <property type="entry name" value="SET_SETD4"/>
    <property type="match status" value="1"/>
</dbReference>
<evidence type="ECO:0000313" key="3">
    <source>
        <dbReference type="Proteomes" id="UP000766486"/>
    </source>
</evidence>
<protein>
    <recommendedName>
        <fullName evidence="1">SET domain-containing protein</fullName>
    </recommendedName>
</protein>
<name>A0ABY6UJG3_BIOOC</name>
<dbReference type="Pfam" id="PF00856">
    <property type="entry name" value="SET"/>
    <property type="match status" value="1"/>
</dbReference>
<sequence length="372" mass="42445">MQAIIDEYLHDAKGNDVQVNGVTPRVIDGRGIGMVATRGLEEGEVIMTIPTTAIRSLHTVPEDISMKLPPDMSIHGLLAAEIALHKNSSRVWSQIVPTWEDFENTIPFMWPEELQKLLPAEAKSLLAKQKARFEVDWDAFQTVYPKQAEQSYLYAWFLVNTRTFFYETPEMELYPWHDRLAMLPVADLFNHSDVGCEVSIRESGYSITADRHYDAGEEVFTSYGDHSNDFLLAEYGFVMRENQWDKVSLDDLIIPKLIAVQKSALKENGYCGDLVLHKGSEKSDAVFIALRVLCCETFDWQKFVDGEEDVEGSLAKGIALLPGLLRECKHQSNAMKRKVRGLSTGNDCQKQLLWQRWEQIEKLAELLVKTRW</sequence>
<feature type="domain" description="SET" evidence="1">
    <location>
        <begin position="20"/>
        <end position="224"/>
    </location>
</feature>
<dbReference type="InterPro" id="IPR001214">
    <property type="entry name" value="SET_dom"/>
</dbReference>
<dbReference type="PANTHER" id="PTHR13271:SF137">
    <property type="entry name" value="SET DOMAIN-CONTAINING PROTEIN"/>
    <property type="match status" value="1"/>
</dbReference>
<gene>
    <name evidence="2" type="ORF">CLO192961_LOCUS300468</name>
</gene>
<dbReference type="EMBL" id="CABFNS010000830">
    <property type="protein sequence ID" value="VUC31159.1"/>
    <property type="molecule type" value="Genomic_DNA"/>
</dbReference>
<dbReference type="InterPro" id="IPR044429">
    <property type="entry name" value="SETD4_SET"/>
</dbReference>
<dbReference type="PANTHER" id="PTHR13271">
    <property type="entry name" value="UNCHARACTERIZED PUTATIVE METHYLTRANSFERASE"/>
    <property type="match status" value="1"/>
</dbReference>
<dbReference type="Proteomes" id="UP000766486">
    <property type="component" value="Unassembled WGS sequence"/>
</dbReference>
<dbReference type="InterPro" id="IPR050600">
    <property type="entry name" value="SETD3_SETD6_MTase"/>
</dbReference>
<evidence type="ECO:0000313" key="2">
    <source>
        <dbReference type="EMBL" id="VUC31159.1"/>
    </source>
</evidence>
<evidence type="ECO:0000259" key="1">
    <source>
        <dbReference type="PROSITE" id="PS50280"/>
    </source>
</evidence>
<organism evidence="2 3">
    <name type="scientific">Bionectria ochroleuca</name>
    <name type="common">Gliocladium roseum</name>
    <dbReference type="NCBI Taxonomy" id="29856"/>
    <lineage>
        <taxon>Eukaryota</taxon>
        <taxon>Fungi</taxon>
        <taxon>Dikarya</taxon>
        <taxon>Ascomycota</taxon>
        <taxon>Pezizomycotina</taxon>
        <taxon>Sordariomycetes</taxon>
        <taxon>Hypocreomycetidae</taxon>
        <taxon>Hypocreales</taxon>
        <taxon>Bionectriaceae</taxon>
        <taxon>Clonostachys</taxon>
    </lineage>
</organism>
<dbReference type="InterPro" id="IPR046341">
    <property type="entry name" value="SET_dom_sf"/>
</dbReference>
<dbReference type="PROSITE" id="PS50280">
    <property type="entry name" value="SET"/>
    <property type="match status" value="1"/>
</dbReference>
<dbReference type="SUPFAM" id="SSF82199">
    <property type="entry name" value="SET domain"/>
    <property type="match status" value="1"/>
</dbReference>
<reference evidence="2 3" key="1">
    <citation type="submission" date="2019-06" db="EMBL/GenBank/DDBJ databases">
        <authorList>
            <person name="Broberg M."/>
        </authorList>
    </citation>
    <scope>NUCLEOTIDE SEQUENCE [LARGE SCALE GENOMIC DNA]</scope>
</reference>
<accession>A0ABY6UJG3</accession>
<keyword evidence="3" id="KW-1185">Reference proteome</keyword>